<dbReference type="AlphaFoldDB" id="A0A6V4HT13"/>
<name>A0A6V4HT13_9EUKA</name>
<dbReference type="EMBL" id="HBKO01004096">
    <property type="protein sequence ID" value="CAE2196684.1"/>
    <property type="molecule type" value="Transcribed_RNA"/>
</dbReference>
<feature type="compositionally biased region" description="Low complexity" evidence="1">
    <location>
        <begin position="70"/>
        <end position="80"/>
    </location>
</feature>
<sequence>MGDASCNIRCDTDGSGACEPWHKIAHPRRCNRLWLRECEHFGERRRYRRIHALHWRGRLHTHGAPQAHTAAQRRASRAASPTPPPPPVALCDPPPSPPTRSAHQSS</sequence>
<organism evidence="2">
    <name type="scientific">Prymnesium polylepis</name>
    <dbReference type="NCBI Taxonomy" id="72548"/>
    <lineage>
        <taxon>Eukaryota</taxon>
        <taxon>Haptista</taxon>
        <taxon>Haptophyta</taxon>
        <taxon>Prymnesiophyceae</taxon>
        <taxon>Prymnesiales</taxon>
        <taxon>Prymnesiaceae</taxon>
        <taxon>Prymnesium</taxon>
    </lineage>
</organism>
<evidence type="ECO:0000256" key="1">
    <source>
        <dbReference type="SAM" id="MobiDB-lite"/>
    </source>
</evidence>
<accession>A0A6V4HT13</accession>
<protein>
    <submittedName>
        <fullName evidence="2">Uncharacterized protein</fullName>
    </submittedName>
</protein>
<gene>
    <name evidence="2" type="ORF">CPOL0286_LOCUS2038</name>
</gene>
<proteinExistence type="predicted"/>
<evidence type="ECO:0000313" key="2">
    <source>
        <dbReference type="EMBL" id="CAE2196684.1"/>
    </source>
</evidence>
<feature type="region of interest" description="Disordered" evidence="1">
    <location>
        <begin position="58"/>
        <end position="106"/>
    </location>
</feature>
<feature type="compositionally biased region" description="Pro residues" evidence="1">
    <location>
        <begin position="81"/>
        <end position="98"/>
    </location>
</feature>
<reference evidence="2" key="1">
    <citation type="submission" date="2021-01" db="EMBL/GenBank/DDBJ databases">
        <authorList>
            <person name="Corre E."/>
            <person name="Pelletier E."/>
            <person name="Niang G."/>
            <person name="Scheremetjew M."/>
            <person name="Finn R."/>
            <person name="Kale V."/>
            <person name="Holt S."/>
            <person name="Cochrane G."/>
            <person name="Meng A."/>
            <person name="Brown T."/>
            <person name="Cohen L."/>
        </authorList>
    </citation>
    <scope>NUCLEOTIDE SEQUENCE</scope>
    <source>
        <strain evidence="2">UIO037</strain>
    </source>
</reference>